<dbReference type="InterPro" id="IPR046342">
    <property type="entry name" value="CBS_dom_sf"/>
</dbReference>
<evidence type="ECO:0000256" key="1">
    <source>
        <dbReference type="PROSITE-ProRule" id="PRU00703"/>
    </source>
</evidence>
<dbReference type="InterPro" id="IPR001509">
    <property type="entry name" value="Epimerase_deHydtase"/>
</dbReference>
<gene>
    <name evidence="4" type="ORF">SAMN04487967_3543</name>
</gene>
<reference evidence="5" key="1">
    <citation type="submission" date="2016-10" db="EMBL/GenBank/DDBJ databases">
        <authorList>
            <person name="Varghese N."/>
            <person name="Submissions S."/>
        </authorList>
    </citation>
    <scope>NUCLEOTIDE SEQUENCE [LARGE SCALE GENOMIC DNA]</scope>
    <source>
        <strain evidence="5">CGMCC 1.8981</strain>
    </source>
</reference>
<dbReference type="PANTHER" id="PTHR43245:SF23">
    <property type="entry name" value="NAD(P)-BINDING DOMAIN-CONTAINING PROTEIN"/>
    <property type="match status" value="1"/>
</dbReference>
<dbReference type="InterPro" id="IPR036291">
    <property type="entry name" value="NAD(P)-bd_dom_sf"/>
</dbReference>
<protein>
    <submittedName>
        <fullName evidence="4">Nucleoside-diphosphate-sugar epimerase</fullName>
    </submittedName>
</protein>
<dbReference type="AlphaFoldDB" id="A0A1H6G6F2"/>
<evidence type="ECO:0000256" key="2">
    <source>
        <dbReference type="SAM" id="MobiDB-lite"/>
    </source>
</evidence>
<dbReference type="InterPro" id="IPR050177">
    <property type="entry name" value="Lipid_A_modif_metabolic_enz"/>
</dbReference>
<dbReference type="Gene3D" id="3.40.50.720">
    <property type="entry name" value="NAD(P)-binding Rossmann-like Domain"/>
    <property type="match status" value="1"/>
</dbReference>
<sequence>MKWPVTADSRLSIREAIGRIERSESGGIVLVDDEHRLVGTATATRLRRQLFEGVSPDAELSTVVDTSPVVVESDGTTRPYGDTDNTDERAYQTRPTVAPVIDDDERVVDVTIVGEAKNRSQPVEHESNGVETVLVVGGAGYLGSVLCRQLLADGFHVRILDPMMYGDAGIVDLVDSERCSVVRDDARSVETVLSAIDGVDAVVHLGGIVGDPASEISPKKTLEYNLHSTQLLASLCKYHGIDRFVFASTCSVYGRASAATGRLSEESALNPVSLYARLKIQSERVLRDLADENFSPTILRMATVYGQSPRMRFDLVGNILPAKAYTTETIPVFGGEQYRPNVHVEDAARAYVTCLNAPLDAVADTVYNVGSNQQNYRIDELATIVADCFPDASIEYHDNHTDERSYRVEFEKIRTELGFEPERSIRDHCLELRRSFEAGAYDEYTSTRYSNYETLARAPSYEETAAVLELPSSGPNRPAEELPSNEI</sequence>
<evidence type="ECO:0000313" key="4">
    <source>
        <dbReference type="EMBL" id="SEH18018.1"/>
    </source>
</evidence>
<dbReference type="Gene3D" id="3.10.580.10">
    <property type="entry name" value="CBS-domain"/>
    <property type="match status" value="1"/>
</dbReference>
<dbReference type="SUPFAM" id="SSF51735">
    <property type="entry name" value="NAD(P)-binding Rossmann-fold domains"/>
    <property type="match status" value="1"/>
</dbReference>
<dbReference type="InterPro" id="IPR000644">
    <property type="entry name" value="CBS_dom"/>
</dbReference>
<dbReference type="Proteomes" id="UP000199112">
    <property type="component" value="Unassembled WGS sequence"/>
</dbReference>
<dbReference type="PANTHER" id="PTHR43245">
    <property type="entry name" value="BIFUNCTIONAL POLYMYXIN RESISTANCE PROTEIN ARNA"/>
    <property type="match status" value="1"/>
</dbReference>
<keyword evidence="1" id="KW-0129">CBS domain</keyword>
<name>A0A1H6G6F2_9EURY</name>
<proteinExistence type="predicted"/>
<keyword evidence="5" id="KW-1185">Reference proteome</keyword>
<dbReference type="SUPFAM" id="SSF54631">
    <property type="entry name" value="CBS-domain pair"/>
    <property type="match status" value="1"/>
</dbReference>
<dbReference type="Pfam" id="PF01370">
    <property type="entry name" value="Epimerase"/>
    <property type="match status" value="1"/>
</dbReference>
<evidence type="ECO:0000259" key="3">
    <source>
        <dbReference type="PROSITE" id="PS51371"/>
    </source>
</evidence>
<accession>A0A1H6G6F2</accession>
<dbReference type="CDD" id="cd02205">
    <property type="entry name" value="CBS_pair_SF"/>
    <property type="match status" value="1"/>
</dbReference>
<dbReference type="CDD" id="cd08946">
    <property type="entry name" value="SDR_e"/>
    <property type="match status" value="1"/>
</dbReference>
<organism evidence="4 5">
    <name type="scientific">Natronorubrum sediminis</name>
    <dbReference type="NCBI Taxonomy" id="640943"/>
    <lineage>
        <taxon>Archaea</taxon>
        <taxon>Methanobacteriati</taxon>
        <taxon>Methanobacteriota</taxon>
        <taxon>Stenosarchaea group</taxon>
        <taxon>Halobacteria</taxon>
        <taxon>Halobacteriales</taxon>
        <taxon>Natrialbaceae</taxon>
        <taxon>Natronorubrum</taxon>
    </lineage>
</organism>
<dbReference type="EMBL" id="FNWL01000005">
    <property type="protein sequence ID" value="SEH18018.1"/>
    <property type="molecule type" value="Genomic_DNA"/>
</dbReference>
<feature type="domain" description="CBS" evidence="3">
    <location>
        <begin position="1"/>
        <end position="59"/>
    </location>
</feature>
<evidence type="ECO:0000313" key="5">
    <source>
        <dbReference type="Proteomes" id="UP000199112"/>
    </source>
</evidence>
<dbReference type="RefSeq" id="WP_090508269.1">
    <property type="nucleotide sequence ID" value="NZ_FNWL01000005.1"/>
</dbReference>
<dbReference type="PROSITE" id="PS51371">
    <property type="entry name" value="CBS"/>
    <property type="match status" value="1"/>
</dbReference>
<dbReference type="OrthoDB" id="4907at2157"/>
<feature type="region of interest" description="Disordered" evidence="2">
    <location>
        <begin position="468"/>
        <end position="487"/>
    </location>
</feature>